<reference evidence="1 2" key="1">
    <citation type="submission" date="2017-05" db="EMBL/GenBank/DDBJ databases">
        <title>Butyricicoccus porcorum sp. nov. a butyrate-producing bacterium from the swine intestinal tract.</title>
        <authorList>
            <person name="Trachsel J."/>
            <person name="Humphrey S."/>
            <person name="Allen H.K."/>
        </authorList>
    </citation>
    <scope>NUCLEOTIDE SEQUENCE [LARGE SCALE GENOMIC DNA]</scope>
    <source>
        <strain evidence="1">BB10</strain>
    </source>
</reference>
<dbReference type="EMBL" id="NHOC01000002">
    <property type="protein sequence ID" value="OUM21391.1"/>
    <property type="molecule type" value="Genomic_DNA"/>
</dbReference>
<name>A0A252F6K4_9FIRM</name>
<dbReference type="RefSeq" id="WP_087017283.1">
    <property type="nucleotide sequence ID" value="NZ_CP178353.1"/>
</dbReference>
<sequence>MKQSRMILCRSQSEALLLSRKLSACGIDARLARPPRSPKVRSCSWGLEIETQASDWAADCLADMPPDVWSWEDGG</sequence>
<dbReference type="AlphaFoldDB" id="A0A252F6K4"/>
<evidence type="ECO:0000313" key="1">
    <source>
        <dbReference type="EMBL" id="OUM21391.1"/>
    </source>
</evidence>
<comment type="caution">
    <text evidence="1">The sequence shown here is derived from an EMBL/GenBank/DDBJ whole genome shotgun (WGS) entry which is preliminary data.</text>
</comment>
<keyword evidence="2" id="KW-1185">Reference proteome</keyword>
<dbReference type="OrthoDB" id="2084082at2"/>
<organism evidence="1 2">
    <name type="scientific">Butyricicoccus porcorum</name>
    <dbReference type="NCBI Taxonomy" id="1945634"/>
    <lineage>
        <taxon>Bacteria</taxon>
        <taxon>Bacillati</taxon>
        <taxon>Bacillota</taxon>
        <taxon>Clostridia</taxon>
        <taxon>Eubacteriales</taxon>
        <taxon>Butyricicoccaceae</taxon>
        <taxon>Butyricicoccus</taxon>
    </lineage>
</organism>
<evidence type="ECO:0008006" key="3">
    <source>
        <dbReference type="Google" id="ProtNLM"/>
    </source>
</evidence>
<gene>
    <name evidence="1" type="ORF">CBW42_02125</name>
</gene>
<protein>
    <recommendedName>
        <fullName evidence="3">Se/S carrier protein-like domain-containing protein</fullName>
    </recommendedName>
</protein>
<accession>A0A252F6K4</accession>
<evidence type="ECO:0000313" key="2">
    <source>
        <dbReference type="Proteomes" id="UP000194903"/>
    </source>
</evidence>
<dbReference type="Proteomes" id="UP000194903">
    <property type="component" value="Unassembled WGS sequence"/>
</dbReference>
<proteinExistence type="predicted"/>